<dbReference type="AlphaFoldDB" id="A0A485M3M8"/>
<organism evidence="1">
    <name type="scientific">anaerobic digester metagenome</name>
    <dbReference type="NCBI Taxonomy" id="1263854"/>
    <lineage>
        <taxon>unclassified sequences</taxon>
        <taxon>metagenomes</taxon>
        <taxon>ecological metagenomes</taxon>
    </lineage>
</organism>
<dbReference type="GO" id="GO:0006635">
    <property type="term" value="P:fatty acid beta-oxidation"/>
    <property type="evidence" value="ECO:0007669"/>
    <property type="project" value="TreeGrafter"/>
</dbReference>
<dbReference type="EMBL" id="CAADRM010000081">
    <property type="protein sequence ID" value="VFU13548.1"/>
    <property type="molecule type" value="Genomic_DNA"/>
</dbReference>
<reference evidence="1" key="1">
    <citation type="submission" date="2019-03" db="EMBL/GenBank/DDBJ databases">
        <authorList>
            <person name="Hao L."/>
        </authorList>
    </citation>
    <scope>NUCLEOTIDE SEQUENCE</scope>
</reference>
<dbReference type="GO" id="GO:0004165">
    <property type="term" value="F:delta(3)-delta(2)-enoyl-CoA isomerase activity"/>
    <property type="evidence" value="ECO:0007669"/>
    <property type="project" value="TreeGrafter"/>
</dbReference>
<dbReference type="PANTHER" id="PTHR11941:SF75">
    <property type="entry name" value="ENOYL-COA HYDRATASE_ISOMERASE FAMILY PROTEIN"/>
    <property type="match status" value="1"/>
</dbReference>
<dbReference type="SUPFAM" id="SSF52096">
    <property type="entry name" value="ClpP/crotonase"/>
    <property type="match status" value="1"/>
</dbReference>
<evidence type="ECO:0000313" key="1">
    <source>
        <dbReference type="EMBL" id="VFU13548.1"/>
    </source>
</evidence>
<dbReference type="CDD" id="cd06558">
    <property type="entry name" value="crotonase-like"/>
    <property type="match status" value="1"/>
</dbReference>
<sequence>MSMIEYTLDGSVAVVTMNSGENRFNLDFLGEFLGILDEIENTTAANALVVKSAHEKIFCNGIDLAWLEPIYRAGDRETVVRFCRAFNSLLRRILMYPMPTIAAITGHAFAGGAIMCCCFDFRFMRSDRGFFCFPEVDIGIPFWPGMVAIVKKAMPRYILDDLFYLGTRLTGLECQEHHIVRKALPMDDLMPEVLAFAKGLNKNRAYYKAQKDRMNADITRIMDEEDPPVIEAGKISAAS</sequence>
<name>A0A485M3M8_9ZZZZ</name>
<dbReference type="GO" id="GO:0004300">
    <property type="term" value="F:enoyl-CoA hydratase activity"/>
    <property type="evidence" value="ECO:0007669"/>
    <property type="project" value="UniProtKB-EC"/>
</dbReference>
<dbReference type="PANTHER" id="PTHR11941">
    <property type="entry name" value="ENOYL-COA HYDRATASE-RELATED"/>
    <property type="match status" value="1"/>
</dbReference>
<keyword evidence="1" id="KW-0456">Lyase</keyword>
<dbReference type="EC" id="4.2.1.17" evidence="1"/>
<gene>
    <name evidence="1" type="primary">echA8</name>
    <name evidence="1" type="ORF">SCFA_20018</name>
</gene>
<dbReference type="Gene3D" id="3.90.226.10">
    <property type="entry name" value="2-enoyl-CoA Hydratase, Chain A, domain 1"/>
    <property type="match status" value="1"/>
</dbReference>
<dbReference type="GO" id="GO:0005777">
    <property type="term" value="C:peroxisome"/>
    <property type="evidence" value="ECO:0007669"/>
    <property type="project" value="TreeGrafter"/>
</dbReference>
<protein>
    <submittedName>
        <fullName evidence="1">Putative enoyl-CoA hydratase echA8</fullName>
        <ecNumber evidence="1">4.2.1.17</ecNumber>
    </submittedName>
</protein>
<dbReference type="Pfam" id="PF00378">
    <property type="entry name" value="ECH_1"/>
    <property type="match status" value="1"/>
</dbReference>
<dbReference type="InterPro" id="IPR001753">
    <property type="entry name" value="Enoyl-CoA_hydra/iso"/>
</dbReference>
<proteinExistence type="predicted"/>
<accession>A0A485M3M8</accession>
<dbReference type="InterPro" id="IPR029045">
    <property type="entry name" value="ClpP/crotonase-like_dom_sf"/>
</dbReference>